<dbReference type="EMBL" id="QYUO01000003">
    <property type="protein sequence ID" value="RJF91783.1"/>
    <property type="molecule type" value="Genomic_DNA"/>
</dbReference>
<name>A0A3A3G133_9BURK</name>
<gene>
    <name evidence="2" type="ORF">D3871_24135</name>
</gene>
<accession>A0A3A3G133</accession>
<dbReference type="InterPro" id="IPR046513">
    <property type="entry name" value="DUF6691"/>
</dbReference>
<keyword evidence="1" id="KW-0472">Membrane</keyword>
<comment type="caution">
    <text evidence="2">The sequence shown here is derived from an EMBL/GenBank/DDBJ whole genome shotgun (WGS) entry which is preliminary data.</text>
</comment>
<dbReference type="AlphaFoldDB" id="A0A3A3G133"/>
<evidence type="ECO:0000313" key="3">
    <source>
        <dbReference type="Proteomes" id="UP000265955"/>
    </source>
</evidence>
<dbReference type="Pfam" id="PF20398">
    <property type="entry name" value="DUF6691"/>
    <property type="match status" value="1"/>
</dbReference>
<organism evidence="2 3">
    <name type="scientific">Noviherbaspirillum saxi</name>
    <dbReference type="NCBI Taxonomy" id="2320863"/>
    <lineage>
        <taxon>Bacteria</taxon>
        <taxon>Pseudomonadati</taxon>
        <taxon>Pseudomonadota</taxon>
        <taxon>Betaproteobacteria</taxon>
        <taxon>Burkholderiales</taxon>
        <taxon>Oxalobacteraceae</taxon>
        <taxon>Noviherbaspirillum</taxon>
    </lineage>
</organism>
<dbReference type="RefSeq" id="WP_119771681.1">
    <property type="nucleotide sequence ID" value="NZ_QYUO01000003.1"/>
</dbReference>
<reference evidence="3" key="1">
    <citation type="submission" date="2018-09" db="EMBL/GenBank/DDBJ databases">
        <authorList>
            <person name="Zhu H."/>
        </authorList>
    </citation>
    <scope>NUCLEOTIDE SEQUENCE [LARGE SCALE GENOMIC DNA]</scope>
    <source>
        <strain evidence="3">K1R23-30</strain>
    </source>
</reference>
<sequence length="145" mass="15423">MRIATAFLAGLLFGLGLLLSGMTDPSKVIGFLNVAGKWEPSMAFVMSGAILVSYFAFRLAGKRDRSWLGETILLPSATKIDRRLVLGGLVFGTGWGLAGICPGPALVSLGRGDSEPFVFVAAMLVGMGMYELYERCPASRMRDAG</sequence>
<feature type="transmembrane region" description="Helical" evidence="1">
    <location>
        <begin position="41"/>
        <end position="60"/>
    </location>
</feature>
<dbReference type="Proteomes" id="UP000265955">
    <property type="component" value="Unassembled WGS sequence"/>
</dbReference>
<evidence type="ECO:0000313" key="2">
    <source>
        <dbReference type="EMBL" id="RJF91783.1"/>
    </source>
</evidence>
<protein>
    <submittedName>
        <fullName evidence="2">YeeE/YedE family protein</fullName>
    </submittedName>
</protein>
<dbReference type="OrthoDB" id="9790409at2"/>
<keyword evidence="1" id="KW-1133">Transmembrane helix</keyword>
<keyword evidence="3" id="KW-1185">Reference proteome</keyword>
<feature type="transmembrane region" description="Helical" evidence="1">
    <location>
        <begin position="117"/>
        <end position="133"/>
    </location>
</feature>
<evidence type="ECO:0000256" key="1">
    <source>
        <dbReference type="SAM" id="Phobius"/>
    </source>
</evidence>
<keyword evidence="1" id="KW-0812">Transmembrane</keyword>
<feature type="transmembrane region" description="Helical" evidence="1">
    <location>
        <begin position="84"/>
        <end position="105"/>
    </location>
</feature>
<proteinExistence type="predicted"/>